<protein>
    <recommendedName>
        <fullName evidence="2">histidine kinase</fullName>
        <ecNumber evidence="2">2.7.13.3</ecNumber>
    </recommendedName>
</protein>
<evidence type="ECO:0000256" key="7">
    <source>
        <dbReference type="ARBA" id="ARBA00022840"/>
    </source>
</evidence>
<comment type="catalytic activity">
    <reaction evidence="1">
        <text>ATP + protein L-histidine = ADP + protein N-phospho-L-histidine.</text>
        <dbReference type="EC" id="2.7.13.3"/>
    </reaction>
</comment>
<feature type="transmembrane region" description="Helical" evidence="10">
    <location>
        <begin position="66"/>
        <end position="92"/>
    </location>
</feature>
<feature type="region of interest" description="Disordered" evidence="9">
    <location>
        <begin position="33"/>
        <end position="52"/>
    </location>
</feature>
<accession>A0A6L7EUU0</accession>
<evidence type="ECO:0000256" key="8">
    <source>
        <dbReference type="ARBA" id="ARBA00023012"/>
    </source>
</evidence>
<feature type="domain" description="Putative sensor" evidence="12">
    <location>
        <begin position="70"/>
        <end position="186"/>
    </location>
</feature>
<dbReference type="InterPro" id="IPR050482">
    <property type="entry name" value="Sensor_HK_TwoCompSys"/>
</dbReference>
<proteinExistence type="predicted"/>
<dbReference type="GO" id="GO:0046983">
    <property type="term" value="F:protein dimerization activity"/>
    <property type="evidence" value="ECO:0007669"/>
    <property type="project" value="InterPro"/>
</dbReference>
<reference evidence="13 14" key="1">
    <citation type="submission" date="2019-12" db="EMBL/GenBank/DDBJ databases">
        <authorList>
            <person name="Kun Z."/>
        </authorList>
    </citation>
    <scope>NUCLEOTIDE SEQUENCE [LARGE SCALE GENOMIC DNA]</scope>
    <source>
        <strain evidence="13 14">YIM 123512</strain>
    </source>
</reference>
<dbReference type="Proteomes" id="UP000473325">
    <property type="component" value="Unassembled WGS sequence"/>
</dbReference>
<evidence type="ECO:0000313" key="14">
    <source>
        <dbReference type="Proteomes" id="UP000473325"/>
    </source>
</evidence>
<evidence type="ECO:0000256" key="9">
    <source>
        <dbReference type="SAM" id="MobiDB-lite"/>
    </source>
</evidence>
<keyword evidence="10" id="KW-0812">Transmembrane</keyword>
<feature type="region of interest" description="Disordered" evidence="9">
    <location>
        <begin position="421"/>
        <end position="441"/>
    </location>
</feature>
<dbReference type="InterPro" id="IPR011712">
    <property type="entry name" value="Sig_transdc_His_kin_sub3_dim/P"/>
</dbReference>
<dbReference type="PANTHER" id="PTHR24421:SF10">
    <property type="entry name" value="NITRATE_NITRITE SENSOR PROTEIN NARQ"/>
    <property type="match status" value="1"/>
</dbReference>
<dbReference type="GO" id="GO:0005524">
    <property type="term" value="F:ATP binding"/>
    <property type="evidence" value="ECO:0007669"/>
    <property type="project" value="UniProtKB-KW"/>
</dbReference>
<keyword evidence="10" id="KW-1133">Transmembrane helix</keyword>
<sequence length="441" mass="45469">MCSTLGPALDAVRGAGTPAVVVLAPPPPVVSGPLPRADAVGEDGSVSEEQEPPGRLRLTAYAVEQVALVAPLVLLLVAIVVGGVLAAIWVGVPCAVVAVRGLRAVASRQRGVAGRVLGVTLPPPYLHPPSDGLLVRLRTLVSDPMTWRDLVWSLWAVTLGFALSLLVPLLLLGVVTGWFWWFGAGPLMTMRARVDQALLAPGSTERLERRVAALTRSRAAAVDHSAAELRRLERDLHDGAQARLVAVSISLGLAEAQLDDDPAAARRTVAEARTATQAALADLRSVVRGIHPPVLADRGLDGAVRALALDMAVPVEVDGALPGRAPAPVESAVYFAVAECLTNTARHAAASAAWVDLEHGDRLLRVVVGDDGRGGASPAAGTGMQGVARRLAAFDGTMSVSSPVGGPTVVTLEVPCDLVPSPTSVAPASSSPRTTPSCEPA</sequence>
<dbReference type="AlphaFoldDB" id="A0A6L7EUU0"/>
<evidence type="ECO:0000256" key="4">
    <source>
        <dbReference type="ARBA" id="ARBA00022679"/>
    </source>
</evidence>
<feature type="transmembrane region" description="Helical" evidence="10">
    <location>
        <begin position="152"/>
        <end position="181"/>
    </location>
</feature>
<dbReference type="GO" id="GO:0000155">
    <property type="term" value="F:phosphorelay sensor kinase activity"/>
    <property type="evidence" value="ECO:0007669"/>
    <property type="project" value="InterPro"/>
</dbReference>
<keyword evidence="4" id="KW-0808">Transferase</keyword>
<dbReference type="SUPFAM" id="SSF55874">
    <property type="entry name" value="ATPase domain of HSP90 chaperone/DNA topoisomerase II/histidine kinase"/>
    <property type="match status" value="1"/>
</dbReference>
<feature type="domain" description="Signal transduction histidine kinase subgroup 3 dimerisation and phosphoacceptor" evidence="11">
    <location>
        <begin position="228"/>
        <end position="295"/>
    </location>
</feature>
<dbReference type="Pfam" id="PF07730">
    <property type="entry name" value="HisKA_3"/>
    <property type="match status" value="1"/>
</dbReference>
<evidence type="ECO:0000259" key="11">
    <source>
        <dbReference type="Pfam" id="PF07730"/>
    </source>
</evidence>
<dbReference type="EC" id="2.7.13.3" evidence="2"/>
<keyword evidence="7" id="KW-0067">ATP-binding</keyword>
<keyword evidence="14" id="KW-1185">Reference proteome</keyword>
<dbReference type="InterPro" id="IPR025828">
    <property type="entry name" value="Put_sensor_dom"/>
</dbReference>
<dbReference type="Gene3D" id="3.30.565.10">
    <property type="entry name" value="Histidine kinase-like ATPase, C-terminal domain"/>
    <property type="match status" value="1"/>
</dbReference>
<evidence type="ECO:0000256" key="5">
    <source>
        <dbReference type="ARBA" id="ARBA00022741"/>
    </source>
</evidence>
<dbReference type="PANTHER" id="PTHR24421">
    <property type="entry name" value="NITRATE/NITRITE SENSOR PROTEIN NARX-RELATED"/>
    <property type="match status" value="1"/>
</dbReference>
<evidence type="ECO:0000256" key="6">
    <source>
        <dbReference type="ARBA" id="ARBA00022777"/>
    </source>
</evidence>
<organism evidence="13 14">
    <name type="scientific">Nocardioides flavescens</name>
    <dbReference type="NCBI Taxonomy" id="2691959"/>
    <lineage>
        <taxon>Bacteria</taxon>
        <taxon>Bacillati</taxon>
        <taxon>Actinomycetota</taxon>
        <taxon>Actinomycetes</taxon>
        <taxon>Propionibacteriales</taxon>
        <taxon>Nocardioidaceae</taxon>
        <taxon>Nocardioides</taxon>
    </lineage>
</organism>
<dbReference type="GO" id="GO:0016020">
    <property type="term" value="C:membrane"/>
    <property type="evidence" value="ECO:0007669"/>
    <property type="project" value="InterPro"/>
</dbReference>
<comment type="caution">
    <text evidence="13">The sequence shown here is derived from an EMBL/GenBank/DDBJ whole genome shotgun (WGS) entry which is preliminary data.</text>
</comment>
<keyword evidence="6 13" id="KW-0418">Kinase</keyword>
<evidence type="ECO:0000256" key="2">
    <source>
        <dbReference type="ARBA" id="ARBA00012438"/>
    </source>
</evidence>
<evidence type="ECO:0000256" key="3">
    <source>
        <dbReference type="ARBA" id="ARBA00022553"/>
    </source>
</evidence>
<keyword evidence="10" id="KW-0472">Membrane</keyword>
<dbReference type="Pfam" id="PF13796">
    <property type="entry name" value="Sensor"/>
    <property type="match status" value="1"/>
</dbReference>
<evidence type="ECO:0000256" key="10">
    <source>
        <dbReference type="SAM" id="Phobius"/>
    </source>
</evidence>
<dbReference type="InterPro" id="IPR036890">
    <property type="entry name" value="HATPase_C_sf"/>
</dbReference>
<evidence type="ECO:0000256" key="1">
    <source>
        <dbReference type="ARBA" id="ARBA00000085"/>
    </source>
</evidence>
<evidence type="ECO:0000313" key="13">
    <source>
        <dbReference type="EMBL" id="MXG87985.1"/>
    </source>
</evidence>
<keyword evidence="5" id="KW-0547">Nucleotide-binding</keyword>
<keyword evidence="8" id="KW-0902">Two-component regulatory system</keyword>
<name>A0A6L7EUU0_9ACTN</name>
<dbReference type="EMBL" id="WUEK01000001">
    <property type="protein sequence ID" value="MXG87985.1"/>
    <property type="molecule type" value="Genomic_DNA"/>
</dbReference>
<gene>
    <name evidence="13" type="ORF">GRQ65_00285</name>
</gene>
<dbReference type="Gene3D" id="1.20.5.1930">
    <property type="match status" value="1"/>
</dbReference>
<keyword evidence="3" id="KW-0597">Phosphoprotein</keyword>
<evidence type="ECO:0000259" key="12">
    <source>
        <dbReference type="Pfam" id="PF13796"/>
    </source>
</evidence>